<feature type="transmembrane region" description="Helical" evidence="5">
    <location>
        <begin position="187"/>
        <end position="210"/>
    </location>
</feature>
<feature type="transmembrane region" description="Helical" evidence="5">
    <location>
        <begin position="485"/>
        <end position="507"/>
    </location>
</feature>
<dbReference type="PANTHER" id="PTHR23502">
    <property type="entry name" value="MAJOR FACILITATOR SUPERFAMILY"/>
    <property type="match status" value="1"/>
</dbReference>
<proteinExistence type="predicted"/>
<dbReference type="Pfam" id="PF07690">
    <property type="entry name" value="MFS_1"/>
    <property type="match status" value="1"/>
</dbReference>
<feature type="transmembrane region" description="Helical" evidence="5">
    <location>
        <begin position="161"/>
        <end position="180"/>
    </location>
</feature>
<keyword evidence="8" id="KW-1185">Reference proteome</keyword>
<evidence type="ECO:0000313" key="8">
    <source>
        <dbReference type="Proteomes" id="UP000756132"/>
    </source>
</evidence>
<evidence type="ECO:0000256" key="4">
    <source>
        <dbReference type="ARBA" id="ARBA00023136"/>
    </source>
</evidence>
<dbReference type="SUPFAM" id="SSF103473">
    <property type="entry name" value="MFS general substrate transporter"/>
    <property type="match status" value="1"/>
</dbReference>
<name>A0A9Q8LH22_PASFU</name>
<evidence type="ECO:0000256" key="1">
    <source>
        <dbReference type="ARBA" id="ARBA00004141"/>
    </source>
</evidence>
<feature type="transmembrane region" description="Helical" evidence="5">
    <location>
        <begin position="128"/>
        <end position="149"/>
    </location>
</feature>
<dbReference type="InterPro" id="IPR020846">
    <property type="entry name" value="MFS_dom"/>
</dbReference>
<feature type="transmembrane region" description="Helical" evidence="5">
    <location>
        <begin position="347"/>
        <end position="367"/>
    </location>
</feature>
<keyword evidence="3 5" id="KW-1133">Transmembrane helix</keyword>
<dbReference type="GeneID" id="71985578"/>
<accession>A0A9Q8LH22</accession>
<dbReference type="Gene3D" id="1.20.1250.20">
    <property type="entry name" value="MFS general substrate transporter like domains"/>
    <property type="match status" value="1"/>
</dbReference>
<dbReference type="GO" id="GO:0022857">
    <property type="term" value="F:transmembrane transporter activity"/>
    <property type="evidence" value="ECO:0007669"/>
    <property type="project" value="InterPro"/>
</dbReference>
<evidence type="ECO:0000256" key="2">
    <source>
        <dbReference type="ARBA" id="ARBA00022692"/>
    </source>
</evidence>
<gene>
    <name evidence="7" type="ORF">CLAFUR5_05700</name>
</gene>
<dbReference type="PANTHER" id="PTHR23502:SF181">
    <property type="entry name" value="MAJOR FACILITATOR SUPERFAMILY (MFS) PROFILE DOMAIN-CONTAINING PROTEIN"/>
    <property type="match status" value="1"/>
</dbReference>
<dbReference type="PROSITE" id="PS50850">
    <property type="entry name" value="MFS"/>
    <property type="match status" value="1"/>
</dbReference>
<feature type="transmembrane region" description="Helical" evidence="5">
    <location>
        <begin position="388"/>
        <end position="407"/>
    </location>
</feature>
<evidence type="ECO:0000256" key="5">
    <source>
        <dbReference type="SAM" id="Phobius"/>
    </source>
</evidence>
<reference evidence="7" key="2">
    <citation type="journal article" date="2022" name="Microb. Genom.">
        <title>A chromosome-scale genome assembly of the tomato pathogen Cladosporium fulvum reveals a compartmentalized genome architecture and the presence of a dispensable chromosome.</title>
        <authorList>
            <person name="Zaccaron A.Z."/>
            <person name="Chen L.H."/>
            <person name="Samaras A."/>
            <person name="Stergiopoulos I."/>
        </authorList>
    </citation>
    <scope>NUCLEOTIDE SEQUENCE</scope>
    <source>
        <strain evidence="7">Race5_Kim</strain>
    </source>
</reference>
<feature type="transmembrane region" description="Helical" evidence="5">
    <location>
        <begin position="419"/>
        <end position="444"/>
    </location>
</feature>
<dbReference type="AlphaFoldDB" id="A0A9Q8LH22"/>
<dbReference type="EMBL" id="CP090167">
    <property type="protein sequence ID" value="UJO17253.1"/>
    <property type="molecule type" value="Genomic_DNA"/>
</dbReference>
<protein>
    <recommendedName>
        <fullName evidence="6">Major facilitator superfamily (MFS) profile domain-containing protein</fullName>
    </recommendedName>
</protein>
<feature type="transmembrane region" description="Helical" evidence="5">
    <location>
        <begin position="216"/>
        <end position="236"/>
    </location>
</feature>
<feature type="transmembrane region" description="Helical" evidence="5">
    <location>
        <begin position="311"/>
        <end position="335"/>
    </location>
</feature>
<organism evidence="7 8">
    <name type="scientific">Passalora fulva</name>
    <name type="common">Tomato leaf mold</name>
    <name type="synonym">Cladosporium fulvum</name>
    <dbReference type="NCBI Taxonomy" id="5499"/>
    <lineage>
        <taxon>Eukaryota</taxon>
        <taxon>Fungi</taxon>
        <taxon>Dikarya</taxon>
        <taxon>Ascomycota</taxon>
        <taxon>Pezizomycotina</taxon>
        <taxon>Dothideomycetes</taxon>
        <taxon>Dothideomycetidae</taxon>
        <taxon>Mycosphaerellales</taxon>
        <taxon>Mycosphaerellaceae</taxon>
        <taxon>Fulvia</taxon>
    </lineage>
</organism>
<sequence>MSGNWSHAFSLSKQQVKEAEPPGTVVLIEHENHDHIHRSPTPSRSAADPLNWPQWRKWTILMIMSFYCGGANFATAAVAPALQLLQFQMLPPQPLGTLSHLVAVCVLLIGVSNIIWVPLANTFGRRPILIIAMLIGVLASVWCGLATSFDSLLAARAIQGFGFGPADSLAASVIGEIFFVHERGRAMAIYTIFLAGGSFVGGLGGGYIAGIQGYKYIFWISAAIMGAIFLLNLLLVPETSFDRHAQFLREGGSIDGSISDEKAKVEMIERALPAQSETFTFAQSLKVGVYRGHLLRNFVAPWLTLAFPGTWVVMLHYGGLLGGLVTISIIGPQFVAMPPYLWGNNAGLINVGGLIGCALGGMFNFVVIDRVMKRQAKKESHGLAEPEIRLPMMFPALFLATTGMWTFGFSAAHPSPHAWAGLCVGYAMVGMGITQIPSVGFNYLIDAYRPLAADCFVMTTIARAVVSFAWTFFVGDWVQSAGPALPFGIFGMIMGIFSLLTIPLWLYGKRMRIATAGFLPKDE</sequence>
<dbReference type="OrthoDB" id="2533084at2759"/>
<feature type="transmembrane region" description="Helical" evidence="5">
    <location>
        <begin position="451"/>
        <end position="473"/>
    </location>
</feature>
<dbReference type="InterPro" id="IPR036259">
    <property type="entry name" value="MFS_trans_sf"/>
</dbReference>
<feature type="domain" description="Major facilitator superfamily (MFS) profile" evidence="6">
    <location>
        <begin position="58"/>
        <end position="523"/>
    </location>
</feature>
<dbReference type="Proteomes" id="UP000756132">
    <property type="component" value="Chromosome 5"/>
</dbReference>
<feature type="transmembrane region" description="Helical" evidence="5">
    <location>
        <begin position="97"/>
        <end position="116"/>
    </location>
</feature>
<dbReference type="RefSeq" id="XP_047761619.1">
    <property type="nucleotide sequence ID" value="XM_047904848.1"/>
</dbReference>
<keyword evidence="2 5" id="KW-0812">Transmembrane</keyword>
<evidence type="ECO:0000259" key="6">
    <source>
        <dbReference type="PROSITE" id="PS50850"/>
    </source>
</evidence>
<keyword evidence="4 5" id="KW-0472">Membrane</keyword>
<evidence type="ECO:0000256" key="3">
    <source>
        <dbReference type="ARBA" id="ARBA00022989"/>
    </source>
</evidence>
<dbReference type="InterPro" id="IPR011701">
    <property type="entry name" value="MFS"/>
</dbReference>
<feature type="transmembrane region" description="Helical" evidence="5">
    <location>
        <begin position="60"/>
        <end position="85"/>
    </location>
</feature>
<reference evidence="7" key="1">
    <citation type="submission" date="2021-12" db="EMBL/GenBank/DDBJ databases">
        <authorList>
            <person name="Zaccaron A."/>
            <person name="Stergiopoulos I."/>
        </authorList>
    </citation>
    <scope>NUCLEOTIDE SEQUENCE</scope>
    <source>
        <strain evidence="7">Race5_Kim</strain>
    </source>
</reference>
<comment type="subcellular location">
    <subcellularLocation>
        <location evidence="1">Membrane</location>
        <topology evidence="1">Multi-pass membrane protein</topology>
    </subcellularLocation>
</comment>
<evidence type="ECO:0000313" key="7">
    <source>
        <dbReference type="EMBL" id="UJO17253.1"/>
    </source>
</evidence>
<dbReference type="GO" id="GO:0005886">
    <property type="term" value="C:plasma membrane"/>
    <property type="evidence" value="ECO:0007669"/>
    <property type="project" value="TreeGrafter"/>
</dbReference>
<dbReference type="KEGG" id="ffu:CLAFUR5_05700"/>